<evidence type="ECO:0000313" key="3">
    <source>
        <dbReference type="EMBL" id="SDF40507.1"/>
    </source>
</evidence>
<feature type="domain" description="DUF7151" evidence="2">
    <location>
        <begin position="38"/>
        <end position="82"/>
    </location>
</feature>
<proteinExistence type="predicted"/>
<dbReference type="PROSITE" id="PS51257">
    <property type="entry name" value="PROKAR_LIPOPROTEIN"/>
    <property type="match status" value="1"/>
</dbReference>
<feature type="domain" description="DUF7151" evidence="2">
    <location>
        <begin position="142"/>
        <end position="187"/>
    </location>
</feature>
<accession>A0A1G7KTE5</accession>
<dbReference type="AlphaFoldDB" id="A0A1G7KTE5"/>
<evidence type="ECO:0000256" key="1">
    <source>
        <dbReference type="SAM" id="SignalP"/>
    </source>
</evidence>
<sequence>MKKINLFFLIISFLFIACEGDQGSTGATGAQGSNGATSLINISDEAPGSNCENGGQKIETGLDANENGILETNEIQNTRYVCNGINGSTSLTTVITEPAGANCANGGIKINSGLDIDGNGNLEESEITSSAFICNGIDGDNNGLTRITNENSGVNCANGGLKVDYGIDVNNDGVLNDTEVEYTTYTCFTENSGLSLINITDEPDGTFCENGGIKIDTGIDLNGNQILDEAEILITKYVCNGLDGIINEEIRIKIVEGIGTAATTTSSTPIIVSGISFNKSNFENVGAIFFESDPYVNNTLNFALVELYNVTSSVGINNTLIRTNAIFDNKQTERSNDIINELPDTEITLGIRFSSELNGEFSASGIPYLVIKRSN</sequence>
<feature type="chain" id="PRO_5010363820" description="DUF7151 domain-containing protein" evidence="1">
    <location>
        <begin position="18"/>
        <end position="375"/>
    </location>
</feature>
<gene>
    <name evidence="3" type="ORF">SAMN04487992_1143</name>
</gene>
<feature type="signal peptide" evidence="1">
    <location>
        <begin position="1"/>
        <end position="17"/>
    </location>
</feature>
<organism evidence="3 4">
    <name type="scientific">Cellulophaga baltica</name>
    <dbReference type="NCBI Taxonomy" id="76594"/>
    <lineage>
        <taxon>Bacteria</taxon>
        <taxon>Pseudomonadati</taxon>
        <taxon>Bacteroidota</taxon>
        <taxon>Flavobacteriia</taxon>
        <taxon>Flavobacteriales</taxon>
        <taxon>Flavobacteriaceae</taxon>
        <taxon>Cellulophaga</taxon>
    </lineage>
</organism>
<evidence type="ECO:0000259" key="2">
    <source>
        <dbReference type="Pfam" id="PF23657"/>
    </source>
</evidence>
<reference evidence="4" key="1">
    <citation type="submission" date="2016-10" db="EMBL/GenBank/DDBJ databases">
        <authorList>
            <person name="Varghese N."/>
            <person name="Submissions S."/>
        </authorList>
    </citation>
    <scope>NUCLEOTIDE SEQUENCE [LARGE SCALE GENOMIC DNA]</scope>
    <source>
        <strain evidence="4">DSM 24729</strain>
    </source>
</reference>
<keyword evidence="4" id="KW-1185">Reference proteome</keyword>
<feature type="domain" description="DUF7151" evidence="2">
    <location>
        <begin position="195"/>
        <end position="239"/>
    </location>
</feature>
<feature type="domain" description="DUF7151" evidence="2">
    <location>
        <begin position="90"/>
        <end position="134"/>
    </location>
</feature>
<dbReference type="Proteomes" id="UP000182114">
    <property type="component" value="Unassembled WGS sequence"/>
</dbReference>
<dbReference type="eggNOG" id="COG4886">
    <property type="taxonomic scope" value="Bacteria"/>
</dbReference>
<dbReference type="EMBL" id="FNBD01000014">
    <property type="protein sequence ID" value="SDF40507.1"/>
    <property type="molecule type" value="Genomic_DNA"/>
</dbReference>
<name>A0A1G7KTE5_9FLAO</name>
<dbReference type="RefSeq" id="WP_074539264.1">
    <property type="nucleotide sequence ID" value="NZ_FNBD01000014.1"/>
</dbReference>
<keyword evidence="1" id="KW-0732">Signal</keyword>
<dbReference type="Pfam" id="PF23657">
    <property type="entry name" value="DUF7151"/>
    <property type="match status" value="4"/>
</dbReference>
<evidence type="ECO:0000313" key="4">
    <source>
        <dbReference type="Proteomes" id="UP000182114"/>
    </source>
</evidence>
<protein>
    <recommendedName>
        <fullName evidence="2">DUF7151 domain-containing protein</fullName>
    </recommendedName>
</protein>
<dbReference type="InterPro" id="IPR055575">
    <property type="entry name" value="DUF7151"/>
</dbReference>